<dbReference type="Proteomes" id="UP000053825">
    <property type="component" value="Unassembled WGS sequence"/>
</dbReference>
<name>A0A0L7QUC3_9HYME</name>
<dbReference type="AlphaFoldDB" id="A0A0L7QUC3"/>
<gene>
    <name evidence="1" type="ORF">WH47_01853</name>
</gene>
<evidence type="ECO:0000313" key="2">
    <source>
        <dbReference type="Proteomes" id="UP000053825"/>
    </source>
</evidence>
<evidence type="ECO:0000313" key="1">
    <source>
        <dbReference type="EMBL" id="KOC62061.1"/>
    </source>
</evidence>
<sequence length="51" mass="5915">MFVVTKRWPSAAPTKSDFSPEFSPRMPWFRHRCRQQAPGARSHEILNTGTI</sequence>
<organism evidence="1 2">
    <name type="scientific">Habropoda laboriosa</name>
    <dbReference type="NCBI Taxonomy" id="597456"/>
    <lineage>
        <taxon>Eukaryota</taxon>
        <taxon>Metazoa</taxon>
        <taxon>Ecdysozoa</taxon>
        <taxon>Arthropoda</taxon>
        <taxon>Hexapoda</taxon>
        <taxon>Insecta</taxon>
        <taxon>Pterygota</taxon>
        <taxon>Neoptera</taxon>
        <taxon>Endopterygota</taxon>
        <taxon>Hymenoptera</taxon>
        <taxon>Apocrita</taxon>
        <taxon>Aculeata</taxon>
        <taxon>Apoidea</taxon>
        <taxon>Anthophila</taxon>
        <taxon>Apidae</taxon>
        <taxon>Habropoda</taxon>
    </lineage>
</organism>
<reference evidence="1 2" key="1">
    <citation type="submission" date="2015-07" db="EMBL/GenBank/DDBJ databases">
        <title>The genome of Habropoda laboriosa.</title>
        <authorList>
            <person name="Pan H."/>
            <person name="Kapheim K."/>
        </authorList>
    </citation>
    <scope>NUCLEOTIDE SEQUENCE [LARGE SCALE GENOMIC DNA]</scope>
    <source>
        <strain evidence="1">0110345459</strain>
    </source>
</reference>
<dbReference type="EMBL" id="KQ414740">
    <property type="protein sequence ID" value="KOC62061.1"/>
    <property type="molecule type" value="Genomic_DNA"/>
</dbReference>
<accession>A0A0L7QUC3</accession>
<keyword evidence="2" id="KW-1185">Reference proteome</keyword>
<proteinExistence type="predicted"/>
<protein>
    <submittedName>
        <fullName evidence="1">Uncharacterized protein</fullName>
    </submittedName>
</protein>